<sequence length="540" mass="60809">MSYSWNSRSTATSSGSSSVGGPGFLAGNNSFDAMSSLSSDFSFFVNKKNSRFHSIKPAVKLLPLVDRRLAFESTAVSLDSDSLFFNSTATDNSSSASSNEDAFQFSGSFQPVQQLPITHSAHSDGAPQTEITLQEVIANRQLIEFALDRYGVKFLETNYPQDPNNVSHKLIFEKFTESSVVFAMLCHNANGNFIAQKLVEFATIAEQIKLLELMVEGGLFDMCRDKFACRVVQLAVQKFDRSVVTQLISVLGTFDFVTICTDQSSIHVVQRIVKNLPVETWSFFISFLCSGDNLMAVCQDKYGCRLVQQAIDRLAENPKLPCFATRIKLLHSLMTCVACNCYRLSSNEFANYVVQYVIKSSGVMEMYRDTIIEKCLLRNLLSMSQDKYASHVIEGAFMFAPPMLLKEMMNEIFNGYVKDSDSNRDALDILLFHQYGNYVVQQMISICTSALMGKEERRLSLSELEMYGAWYEKINIRVQQQSSRLERFSSGKKIIESLKKSSSFGLPLQKPVFPNFLDLTAQFDAMFPSFLNHDFLLKNM</sequence>
<dbReference type="InterPro" id="IPR011989">
    <property type="entry name" value="ARM-like"/>
</dbReference>
<evidence type="ECO:0000259" key="5">
    <source>
        <dbReference type="PROSITE" id="PS50303"/>
    </source>
</evidence>
<dbReference type="SUPFAM" id="SSF48371">
    <property type="entry name" value="ARM repeat"/>
    <property type="match status" value="1"/>
</dbReference>
<dbReference type="WBParaSite" id="Csp11.Scaffold596.g5297.t1">
    <property type="protein sequence ID" value="Csp11.Scaffold596.g5297.t1"/>
    <property type="gene ID" value="Csp11.Scaffold596.g5297"/>
</dbReference>
<accession>A0A1I7TF09</accession>
<evidence type="ECO:0000256" key="3">
    <source>
        <dbReference type="ARBA" id="ARBA00022782"/>
    </source>
</evidence>
<keyword evidence="2" id="KW-0677">Repeat</keyword>
<keyword evidence="6" id="KW-1185">Reference proteome</keyword>
<dbReference type="AlphaFoldDB" id="A0A1I7TF09"/>
<feature type="repeat" description="Pumilio" evidence="4">
    <location>
        <begin position="286"/>
        <end position="331"/>
    </location>
</feature>
<dbReference type="eggNOG" id="KOG1488">
    <property type="taxonomic scope" value="Eukaryota"/>
</dbReference>
<feature type="domain" description="PUM-HD" evidence="5">
    <location>
        <begin position="113"/>
        <end position="502"/>
    </location>
</feature>
<dbReference type="Gene3D" id="1.25.10.10">
    <property type="entry name" value="Leucine-rich Repeat Variant"/>
    <property type="match status" value="1"/>
</dbReference>
<dbReference type="InterPro" id="IPR033133">
    <property type="entry name" value="PUM-HD"/>
</dbReference>
<feature type="repeat" description="Pumilio" evidence="4">
    <location>
        <begin position="212"/>
        <end position="249"/>
    </location>
</feature>
<protein>
    <submittedName>
        <fullName evidence="7">PUM-HD domain-containing protein</fullName>
    </submittedName>
</protein>
<evidence type="ECO:0000256" key="4">
    <source>
        <dbReference type="PROSITE-ProRule" id="PRU00317"/>
    </source>
</evidence>
<organism evidence="6 7">
    <name type="scientific">Caenorhabditis tropicalis</name>
    <dbReference type="NCBI Taxonomy" id="1561998"/>
    <lineage>
        <taxon>Eukaryota</taxon>
        <taxon>Metazoa</taxon>
        <taxon>Ecdysozoa</taxon>
        <taxon>Nematoda</taxon>
        <taxon>Chromadorea</taxon>
        <taxon>Rhabditida</taxon>
        <taxon>Rhabditina</taxon>
        <taxon>Rhabditomorpha</taxon>
        <taxon>Rhabditoidea</taxon>
        <taxon>Rhabditidae</taxon>
        <taxon>Peloderinae</taxon>
        <taxon>Caenorhabditis</taxon>
    </lineage>
</organism>
<dbReference type="SMART" id="SM00025">
    <property type="entry name" value="Pumilio"/>
    <property type="match status" value="7"/>
</dbReference>
<dbReference type="GO" id="GO:0005634">
    <property type="term" value="C:nucleus"/>
    <property type="evidence" value="ECO:0007669"/>
    <property type="project" value="TreeGrafter"/>
</dbReference>
<evidence type="ECO:0000313" key="6">
    <source>
        <dbReference type="Proteomes" id="UP000095282"/>
    </source>
</evidence>
<dbReference type="InterPro" id="IPR001313">
    <property type="entry name" value="Pumilio_RNA-bd_rpt"/>
</dbReference>
<dbReference type="GO" id="GO:0003730">
    <property type="term" value="F:mRNA 3'-UTR binding"/>
    <property type="evidence" value="ECO:0007669"/>
    <property type="project" value="TreeGrafter"/>
</dbReference>
<dbReference type="PANTHER" id="PTHR12537">
    <property type="entry name" value="RNA BINDING PROTEIN PUMILIO-RELATED"/>
    <property type="match status" value="1"/>
</dbReference>
<dbReference type="GO" id="GO:0005737">
    <property type="term" value="C:cytoplasm"/>
    <property type="evidence" value="ECO:0007669"/>
    <property type="project" value="TreeGrafter"/>
</dbReference>
<proteinExistence type="predicted"/>
<keyword evidence="1" id="KW-0217">Developmental protein</keyword>
<dbReference type="Pfam" id="PF00806">
    <property type="entry name" value="PUF"/>
    <property type="match status" value="7"/>
</dbReference>
<evidence type="ECO:0000256" key="2">
    <source>
        <dbReference type="ARBA" id="ARBA00022737"/>
    </source>
</evidence>
<reference evidence="7" key="1">
    <citation type="submission" date="2016-11" db="UniProtKB">
        <authorList>
            <consortium name="WormBaseParasite"/>
        </authorList>
    </citation>
    <scope>IDENTIFICATION</scope>
</reference>
<dbReference type="STRING" id="1561998.A0A1I7TF09"/>
<evidence type="ECO:0000313" key="7">
    <source>
        <dbReference type="WBParaSite" id="Csp11.Scaffold596.g5297.t1"/>
    </source>
</evidence>
<dbReference type="PANTHER" id="PTHR12537:SF26">
    <property type="entry name" value="PUMILIO DOMAIN-CONTAINING PROTEIN 5-RELATED"/>
    <property type="match status" value="1"/>
</dbReference>
<dbReference type="Proteomes" id="UP000095282">
    <property type="component" value="Unplaced"/>
</dbReference>
<dbReference type="PROSITE" id="PS50302">
    <property type="entry name" value="PUM"/>
    <property type="match status" value="3"/>
</dbReference>
<dbReference type="GO" id="GO:0010608">
    <property type="term" value="P:post-transcriptional regulation of gene expression"/>
    <property type="evidence" value="ECO:0007669"/>
    <property type="project" value="TreeGrafter"/>
</dbReference>
<dbReference type="GO" id="GO:0030154">
    <property type="term" value="P:cell differentiation"/>
    <property type="evidence" value="ECO:0007669"/>
    <property type="project" value="UniProtKB-KW"/>
</dbReference>
<dbReference type="InterPro" id="IPR016024">
    <property type="entry name" value="ARM-type_fold"/>
</dbReference>
<name>A0A1I7TF09_9PELO</name>
<keyword evidence="3" id="KW-0221">Differentiation</keyword>
<dbReference type="PROSITE" id="PS50303">
    <property type="entry name" value="PUM_HD"/>
    <property type="match status" value="1"/>
</dbReference>
<evidence type="ECO:0000256" key="1">
    <source>
        <dbReference type="ARBA" id="ARBA00022473"/>
    </source>
</evidence>
<feature type="repeat" description="Pumilio" evidence="4">
    <location>
        <begin position="332"/>
        <end position="373"/>
    </location>
</feature>